<comment type="caution">
    <text evidence="9">The sequence shown here is derived from an EMBL/GenBank/DDBJ whole genome shotgun (WGS) entry which is preliminary data.</text>
</comment>
<evidence type="ECO:0000256" key="6">
    <source>
        <dbReference type="SAM" id="SignalP"/>
    </source>
</evidence>
<feature type="domain" description="SusD-like N-terminal" evidence="8">
    <location>
        <begin position="79"/>
        <end position="207"/>
    </location>
</feature>
<evidence type="ECO:0000256" key="1">
    <source>
        <dbReference type="ARBA" id="ARBA00004442"/>
    </source>
</evidence>
<dbReference type="PATRIC" id="fig|1339316.3.peg.597"/>
<comment type="subcellular location">
    <subcellularLocation>
        <location evidence="1">Cell outer membrane</location>
    </subcellularLocation>
</comment>
<keyword evidence="4" id="KW-0472">Membrane</keyword>
<keyword evidence="3 6" id="KW-0732">Signal</keyword>
<dbReference type="InterPro" id="IPR011990">
    <property type="entry name" value="TPR-like_helical_dom_sf"/>
</dbReference>
<feature type="chain" id="PRO_5001480853" evidence="6">
    <location>
        <begin position="24"/>
        <end position="617"/>
    </location>
</feature>
<dbReference type="Pfam" id="PF07980">
    <property type="entry name" value="SusD_RagB"/>
    <property type="match status" value="1"/>
</dbReference>
<keyword evidence="5" id="KW-0998">Cell outer membrane</keyword>
<dbReference type="Pfam" id="PF14322">
    <property type="entry name" value="SusD-like_3"/>
    <property type="match status" value="1"/>
</dbReference>
<name>A0A015W375_BACFG</name>
<sequence length="617" mass="69844">MKKRNFIAVAACALALSSCSGFLDQKPDRIMTEDQVYGDVNLTKSVLANFYERISLGQHVGDTDGFALLDEAITYDTKDDQEVDRNWWRTYDYTLIRNINQFLKGLRESTALSEVEKAPMEGEARFIRAWVYFCTCRTLGGMPIVGDEVYDYTSGMDITTLQVPRATESAMYDYIIEECKTIAEMLPTEPSKNGARATKWAAKMLEARAAVYAGSIARYNTVADYPLLNPETGVVGISSEKATDYYKKALAAAEEVINSGKYSLMRVADDATPQEKADNFFKAVCEKNGNTEVIWSRDYIYPGQTHGYTKSVQPHDGAEDGGNSRLSALLNLVEAFEPIATDTPGEGAKFDVGTKDNPKFYTNPEDLFVGRDPRLAGTILYPGSSFRDRTVVLQTGQWIKNSDGQWEQKLGQSLGEKDDQGRYVTALNGPMVRNDQRECNRTGFYVRKYLDKTTSAGTDRGSEMWNVYFRLSEAYLIAAEAAYELNGGSDATALKYINAVRSRAGVKELASVNHQQIMHENQVEFAFEGHRWWDLKRWRQADKIWTGSEMDITATRRGLWPFLVVSDDDKNGKWVFFEENMNRYYRNPLKCLPKHYYAELDNGWLNNNPKLVKNPYQ</sequence>
<dbReference type="Proteomes" id="UP000020773">
    <property type="component" value="Unassembled WGS sequence"/>
</dbReference>
<feature type="domain" description="RagB/SusD" evidence="7">
    <location>
        <begin position="291"/>
        <end position="616"/>
    </location>
</feature>
<dbReference type="InterPro" id="IPR033985">
    <property type="entry name" value="SusD-like_N"/>
</dbReference>
<accession>A0A015W375</accession>
<evidence type="ECO:0000256" key="4">
    <source>
        <dbReference type="ARBA" id="ARBA00023136"/>
    </source>
</evidence>
<dbReference type="EMBL" id="JGDB01000014">
    <property type="protein sequence ID" value="EXY92663.1"/>
    <property type="molecule type" value="Genomic_DNA"/>
</dbReference>
<comment type="similarity">
    <text evidence="2">Belongs to the SusD family.</text>
</comment>
<evidence type="ECO:0000256" key="3">
    <source>
        <dbReference type="ARBA" id="ARBA00022729"/>
    </source>
</evidence>
<evidence type="ECO:0000256" key="5">
    <source>
        <dbReference type="ARBA" id="ARBA00023237"/>
    </source>
</evidence>
<dbReference type="AlphaFoldDB" id="A0A015W375"/>
<evidence type="ECO:0000313" key="10">
    <source>
        <dbReference type="Proteomes" id="UP000020773"/>
    </source>
</evidence>
<organism evidence="9 10">
    <name type="scientific">Bacteroides fragilis str. 3998T(B)3</name>
    <dbReference type="NCBI Taxonomy" id="1339316"/>
    <lineage>
        <taxon>Bacteria</taxon>
        <taxon>Pseudomonadati</taxon>
        <taxon>Bacteroidota</taxon>
        <taxon>Bacteroidia</taxon>
        <taxon>Bacteroidales</taxon>
        <taxon>Bacteroidaceae</taxon>
        <taxon>Bacteroides</taxon>
    </lineage>
</organism>
<feature type="signal peptide" evidence="6">
    <location>
        <begin position="1"/>
        <end position="23"/>
    </location>
</feature>
<reference evidence="9 10" key="1">
    <citation type="submission" date="2014-02" db="EMBL/GenBank/DDBJ databases">
        <authorList>
            <person name="Sears C."/>
            <person name="Carroll K."/>
            <person name="Sack B.R."/>
            <person name="Qadri F."/>
            <person name="Myers L.L."/>
            <person name="Chung G.-T."/>
            <person name="Escheverria P."/>
            <person name="Fraser C.M."/>
            <person name="Sadzewicz L."/>
            <person name="Shefchek K.A."/>
            <person name="Tallon L."/>
            <person name="Das S.P."/>
            <person name="Daugherty S."/>
            <person name="Mongodin E.F."/>
        </authorList>
    </citation>
    <scope>NUCLEOTIDE SEQUENCE [LARGE SCALE GENOMIC DNA]</scope>
    <source>
        <strain evidence="10">3998T(B)3</strain>
    </source>
</reference>
<dbReference type="PROSITE" id="PS51257">
    <property type="entry name" value="PROKAR_LIPOPROTEIN"/>
    <property type="match status" value="1"/>
</dbReference>
<gene>
    <name evidence="9" type="ORF">M125_0606</name>
</gene>
<dbReference type="SUPFAM" id="SSF48452">
    <property type="entry name" value="TPR-like"/>
    <property type="match status" value="1"/>
</dbReference>
<evidence type="ECO:0000256" key="2">
    <source>
        <dbReference type="ARBA" id="ARBA00006275"/>
    </source>
</evidence>
<protein>
    <submittedName>
        <fullName evidence="9">Starch-binding associating with outer membrane family protein</fullName>
    </submittedName>
</protein>
<evidence type="ECO:0000313" key="9">
    <source>
        <dbReference type="EMBL" id="EXY92663.1"/>
    </source>
</evidence>
<proteinExistence type="inferred from homology"/>
<evidence type="ECO:0000259" key="7">
    <source>
        <dbReference type="Pfam" id="PF07980"/>
    </source>
</evidence>
<evidence type="ECO:0000259" key="8">
    <source>
        <dbReference type="Pfam" id="PF14322"/>
    </source>
</evidence>
<dbReference type="Gene3D" id="1.25.40.390">
    <property type="match status" value="1"/>
</dbReference>
<dbReference type="GO" id="GO:0009279">
    <property type="term" value="C:cell outer membrane"/>
    <property type="evidence" value="ECO:0007669"/>
    <property type="project" value="UniProtKB-SubCell"/>
</dbReference>
<dbReference type="RefSeq" id="WP_005801846.1">
    <property type="nucleotide sequence ID" value="NZ_JGDB01000014.1"/>
</dbReference>
<dbReference type="InterPro" id="IPR012944">
    <property type="entry name" value="SusD_RagB_dom"/>
</dbReference>